<dbReference type="InterPro" id="IPR036188">
    <property type="entry name" value="FAD/NAD-bd_sf"/>
</dbReference>
<proteinExistence type="predicted"/>
<dbReference type="BioCyc" id="PSP1104324:GJSN-1921-MONOMER"/>
<dbReference type="Gene3D" id="3.50.50.60">
    <property type="entry name" value="FAD/NAD(P)-binding domain"/>
    <property type="match status" value="1"/>
</dbReference>
<name>G7VI05_9CREN</name>
<dbReference type="KEGG" id="pyr:P186_1963"/>
<reference evidence="1 2" key="1">
    <citation type="journal article" date="2012" name="J. Bacteriol.">
        <title>Complete genome sequence of strain 1860, a crenarchaeon of the genus pyrobaculum able to grow with various electron acceptors.</title>
        <authorList>
            <person name="Mardanov A.V."/>
            <person name="Gumerov V.M."/>
            <person name="Slobodkina G.B."/>
            <person name="Beletsky A.V."/>
            <person name="Bonch-Osmolovskaya E.A."/>
            <person name="Ravin N.V."/>
            <person name="Skryabin K.G."/>
        </authorList>
    </citation>
    <scope>NUCLEOTIDE SEQUENCE [LARGE SCALE GENOMIC DNA]</scope>
    <source>
        <strain evidence="1 2">1860</strain>
    </source>
</reference>
<dbReference type="HOGENOM" id="CLU_1623524_0_0_2"/>
<dbReference type="STRING" id="1104324.P186_1963"/>
<accession>G7VI05</accession>
<evidence type="ECO:0000313" key="1">
    <source>
        <dbReference type="EMBL" id="AET33365.1"/>
    </source>
</evidence>
<sequence length="163" mass="18413">MVCIDVEPGGLLRSISIKGYLFDIGGSHVVFSKDPAVLNGILSLVGERTRKAGKAYISLNGYLLPYPFENGIYVLPPEQRARYGHSIILALLENARHGERKPASLRDWIVNTFGREVAEDYLIPYNEKIWKRPVDQISADWVYTPGRLPLPGVVQYRFMSTTY</sequence>
<protein>
    <submittedName>
        <fullName evidence="1">Amine oxidase</fullName>
    </submittedName>
</protein>
<gene>
    <name evidence="1" type="ORF">P186_1963</name>
</gene>
<dbReference type="eggNOG" id="arCOG01522">
    <property type="taxonomic scope" value="Archaea"/>
</dbReference>
<dbReference type="SUPFAM" id="SSF51971">
    <property type="entry name" value="Nucleotide-binding domain"/>
    <property type="match status" value="1"/>
</dbReference>
<keyword evidence="2" id="KW-1185">Reference proteome</keyword>
<dbReference type="AlphaFoldDB" id="G7VI05"/>
<organism evidence="1 2">
    <name type="scientific">Pyrobaculum ferrireducens</name>
    <dbReference type="NCBI Taxonomy" id="1104324"/>
    <lineage>
        <taxon>Archaea</taxon>
        <taxon>Thermoproteota</taxon>
        <taxon>Thermoprotei</taxon>
        <taxon>Thermoproteales</taxon>
        <taxon>Thermoproteaceae</taxon>
        <taxon>Pyrobaculum</taxon>
    </lineage>
</organism>
<dbReference type="Proteomes" id="UP000005867">
    <property type="component" value="Chromosome"/>
</dbReference>
<evidence type="ECO:0000313" key="2">
    <source>
        <dbReference type="Proteomes" id="UP000005867"/>
    </source>
</evidence>
<dbReference type="EMBL" id="CP003098">
    <property type="protein sequence ID" value="AET33365.1"/>
    <property type="molecule type" value="Genomic_DNA"/>
</dbReference>